<evidence type="ECO:0000256" key="9">
    <source>
        <dbReference type="SAM" id="Phobius"/>
    </source>
</evidence>
<evidence type="ECO:0000256" key="1">
    <source>
        <dbReference type="ARBA" id="ARBA00004196"/>
    </source>
</evidence>
<dbReference type="InterPro" id="IPR006626">
    <property type="entry name" value="PbH1"/>
</dbReference>
<keyword evidence="6 9" id="KW-0472">Membrane</keyword>
<dbReference type="Pfam" id="PF13229">
    <property type="entry name" value="Beta_helix"/>
    <property type="match status" value="2"/>
</dbReference>
<evidence type="ECO:0000256" key="2">
    <source>
        <dbReference type="ARBA" id="ARBA00004442"/>
    </source>
</evidence>
<evidence type="ECO:0000313" key="12">
    <source>
        <dbReference type="Proteomes" id="UP001470230"/>
    </source>
</evidence>
<organism evidence="11 12">
    <name type="scientific">Tritrichomonas musculus</name>
    <dbReference type="NCBI Taxonomy" id="1915356"/>
    <lineage>
        <taxon>Eukaryota</taxon>
        <taxon>Metamonada</taxon>
        <taxon>Parabasalia</taxon>
        <taxon>Tritrichomonadida</taxon>
        <taxon>Tritrichomonadidae</taxon>
        <taxon>Tritrichomonas</taxon>
    </lineage>
</organism>
<keyword evidence="9" id="KW-1133">Transmembrane helix</keyword>
<dbReference type="SMART" id="SM00710">
    <property type="entry name" value="PbH1"/>
    <property type="match status" value="22"/>
</dbReference>
<dbReference type="Gene3D" id="2.160.20.10">
    <property type="entry name" value="Single-stranded right-handed beta-helix, Pectin lyase-like"/>
    <property type="match status" value="3"/>
</dbReference>
<evidence type="ECO:0000256" key="4">
    <source>
        <dbReference type="ARBA" id="ARBA00022525"/>
    </source>
</evidence>
<dbReference type="PANTHER" id="PTHR11319">
    <property type="entry name" value="G PROTEIN-COUPLED RECEPTOR-RELATED"/>
    <property type="match status" value="1"/>
</dbReference>
<feature type="compositionally biased region" description="Pro residues" evidence="8">
    <location>
        <begin position="1490"/>
        <end position="1506"/>
    </location>
</feature>
<gene>
    <name evidence="11" type="ORF">M9Y10_003464</name>
</gene>
<dbReference type="Pfam" id="PF02415">
    <property type="entry name" value="Chlam_PMP"/>
    <property type="match status" value="2"/>
</dbReference>
<dbReference type="Gene3D" id="2.60.120.260">
    <property type="entry name" value="Galactose-binding domain-like"/>
    <property type="match status" value="6"/>
</dbReference>
<dbReference type="InterPro" id="IPR011050">
    <property type="entry name" value="Pectin_lyase_fold/virulence"/>
</dbReference>
<dbReference type="Proteomes" id="UP001470230">
    <property type="component" value="Unassembled WGS sequence"/>
</dbReference>
<evidence type="ECO:0000256" key="8">
    <source>
        <dbReference type="SAM" id="MobiDB-lite"/>
    </source>
</evidence>
<dbReference type="PANTHER" id="PTHR11319:SF35">
    <property type="entry name" value="OUTER MEMBRANE PROTEIN PMPC-RELATED"/>
    <property type="match status" value="1"/>
</dbReference>
<reference evidence="11 12" key="1">
    <citation type="submission" date="2024-04" db="EMBL/GenBank/DDBJ databases">
        <title>Tritrichomonas musculus Genome.</title>
        <authorList>
            <person name="Alves-Ferreira E."/>
            <person name="Grigg M."/>
            <person name="Lorenzi H."/>
            <person name="Galac M."/>
        </authorList>
    </citation>
    <scope>NUCLEOTIDE SEQUENCE [LARGE SCALE GENOMIC DNA]</scope>
    <source>
        <strain evidence="11 12">EAF2021</strain>
    </source>
</reference>
<evidence type="ECO:0000313" key="11">
    <source>
        <dbReference type="EMBL" id="KAK8880776.1"/>
    </source>
</evidence>
<evidence type="ECO:0000256" key="6">
    <source>
        <dbReference type="ARBA" id="ARBA00023136"/>
    </source>
</evidence>
<dbReference type="InterPro" id="IPR039448">
    <property type="entry name" value="Beta_helix"/>
</dbReference>
<keyword evidence="9" id="KW-0812">Transmembrane</keyword>
<evidence type="ECO:0000259" key="10">
    <source>
        <dbReference type="Pfam" id="PF13229"/>
    </source>
</evidence>
<name>A0ABR2JQU4_9EUKA</name>
<dbReference type="InterPro" id="IPR012334">
    <property type="entry name" value="Pectin_lyas_fold"/>
</dbReference>
<dbReference type="InterPro" id="IPR003368">
    <property type="entry name" value="POMP_repeat"/>
</dbReference>
<feature type="transmembrane region" description="Helical" evidence="9">
    <location>
        <begin position="3088"/>
        <end position="3111"/>
    </location>
</feature>
<evidence type="ECO:0000256" key="5">
    <source>
        <dbReference type="ARBA" id="ARBA00022729"/>
    </source>
</evidence>
<keyword evidence="12" id="KW-1185">Reference proteome</keyword>
<feature type="region of interest" description="Disordered" evidence="8">
    <location>
        <begin position="1482"/>
        <end position="1506"/>
    </location>
</feature>
<evidence type="ECO:0000256" key="3">
    <source>
        <dbReference type="ARBA" id="ARBA00004613"/>
    </source>
</evidence>
<keyword evidence="4" id="KW-0964">Secreted</keyword>
<evidence type="ECO:0000256" key="7">
    <source>
        <dbReference type="ARBA" id="ARBA00023237"/>
    </source>
</evidence>
<proteinExistence type="predicted"/>
<keyword evidence="5" id="KW-0732">Signal</keyword>
<dbReference type="EMBL" id="JAPFFF010000010">
    <property type="protein sequence ID" value="KAK8880776.1"/>
    <property type="molecule type" value="Genomic_DNA"/>
</dbReference>
<keyword evidence="7" id="KW-0998">Cell outer membrane</keyword>
<comment type="subcellular location">
    <subcellularLocation>
        <location evidence="1">Cell envelope</location>
    </subcellularLocation>
    <subcellularLocation>
        <location evidence="2">Cell outer membrane</location>
    </subcellularLocation>
    <subcellularLocation>
        <location evidence="3">Secreted</location>
    </subcellularLocation>
</comment>
<feature type="domain" description="Right handed beta helix" evidence="10">
    <location>
        <begin position="667"/>
        <end position="841"/>
    </location>
</feature>
<protein>
    <recommendedName>
        <fullName evidence="10">Right handed beta helix domain-containing protein</fullName>
    </recommendedName>
</protein>
<dbReference type="SUPFAM" id="SSF51126">
    <property type="entry name" value="Pectin lyase-like"/>
    <property type="match status" value="6"/>
</dbReference>
<sequence length="3134" mass="349041">MIFKFFNGSLNLIIIGMFFAFFLSIVRAFENFDDSNLELLSAPISVNVDMMQSSFKKCENIINCESATNAKSQCGKRCLASDSNHYFQYTFKGEKFQIFASKRPENGKFSLYLDNIFITTIDLKQDTTELLVPVYTSDILNYGTHTIKAVGIGQQFEIYKFTYWPSVKAKRLNISDLDIFGIWNRETDNIGGIRAKSNDKGSKIQTTIDCSKFWIFGSKSSANGEMTVKVNDKTYLVDQHTSNAPVDGDIMYESDDLPFNSYSISIENNKIDNTVSFYCIYYICEPQNNAKDSINNEFVDGIQLNGKKVPFEAPTLPPTRSPLPPPVPISVPIELMKTNIGVGNCNTDVECSNDNLNNPECGKKCWSSKSANDYFEYTFKGVKFEVYGSRASNNGEFDLLLDGTKIERINLYSSESIHRTKVYESDELEYGSHTIRVQGLANQQFEIYKFTFWPSLQAIRVNMTDFVISSGSWTVESDKIGGTRAYSNSEGAMKSGAYLCSKVWIYGSIDPNHGQMNVEFANQQNTADETSSARQDLQIVYESEKVPFQLYALSMTRTGNKAILINFVYYLSDAPFQTPAPNPTMTPIPNSATDYIDKTFTNTLPNGQILIQTGSQVKQISGCHFVNINGTFNYMIRPETEVQIFDDVFEYTDMTKTYSMPFYANFVGSLTIRNCRFINTRCSRVVGGDGNVYSADQNVKAKFDSCQFQNCGNDESQFIIRQKNQVSSLELVDCTFRFDDVTKSCKVFFLDSSKVTVNRCTFDKCGVNTLTINAGSESTTDIFQFTNNIVENSNKKFIEINGLKSKPVIRDNIFRNINLVSGYFISINHNQDEITLSNNTFFKITSSNDGKSFGGSLAAWFQRSNQDKCTIIYEKCHFYNMTNTQTTSPYNQGGAIQYGYSLSISNVSMTFEECEFIGNKCQNGKGGALAFNINHDIYISKCLFEDNQASGEGGAIYIWCTTADMNNNPDVKIGSNMGTATITECQFIGNKGSEGQFLYTAEENIGDAQLEIIGCTFRNNGQSNNKYMLISFCKETNFENNTVEYLDESKTSGAIKFNKPTTARIIDSNFSKCKTNGIPCIELLGDTNGESTLYMTRCELNNCNRSPNGYSIFINNGLSDIDSVTISFDTSSNSNGGIDFGNIGFSLRNSKIIRTKAEGGIKFSQANGKTNPVLIDKCIFDECENVNKRCFDLAVKTSAFTFSNNVIQNMIARGNSGYFGVISLTNANNFVLDNFTLINNECNSDYGGGSGLWITGTSKITFERCNFINNVALKSPSARKQSPGFDYFSGDGGGIQYGFTASISNVDMIFNNCVFRENKAVRHGGAIAIQTKKTVEINSCIFEDNIANYQPSGSSELLYNNYFNLKTEGRGGAIYINPTFTYGNTNHGKLESIKIEGCTFTRNKAFDGYAIYIEGEDDGTTFIINNNNFIDNYDSNSNGKSVIISEIENLYNNQILSKNTFSYTSSDNPIASLRYVDHNALPATASPVPSETPTPPPSQSPLPPPVPISVPIELMKTNIGVGNCNTDVECSNDNLNNPECGKKCWSSKSANDYFEYTFKGVKFEVYGSRASNNGEFDLLLDGTKIERINLYSSESIHRTKVYESDELEYGSHTIRVQGLANQQFEIYKFTFWPSLQAIRVNMTDFVISSGSWTVESDKIGGTRAYSNSEGAMKSGAYLCSKVWIYGSIDPNHGQMNVEFANQQNTADETSSARQDLQIVYESEKVPFQLYALSMTRTGNKAILINFVYYLSDAPFQTPAPNPTMTPIPNSATDYIDKTFTNTLPNGQILIQTGSQVKQISGCHFVNINGTFNYMIRPETEVQIFDDVFEYTDMTKTYSMPFYANFVGSLTIRNCRFINTRCSRVVGGDGNVYSADQNVKAKFDSCQFQNCGNDESQFIIRQKNQVSSLELVDCTFRFDDVTKSCKVFFLDSSKVTVNRCTFDKCGVNTLTINAGSESTTDIFQFTNNIVENSNKKFIEINGLKSKPVIRDNIFRNINLVSGYFISINHNQDEITLSNNTFFKITSSNDGKSFGGSLAAWFQRSNQDKCTIIYEKCHFYNMTNTQTTSPYNQGGAIQYGYSLSISNVSMTFEECEFIGNKCQNGKGGALAFNINHDIYISKCLFEDNQASGEGGAIYIWCTTADMNNNPDVKIGSNMGTATITECQFIGNKGSEGQFLYTAEENIGDAQLEIIGCTFRNNGQSNNKYMLISFCKETNFENNTVEYLDESKTSGAIKFNKPTTARIIDSNFSKCKTNGIPCIELLGDTNGESTLYMTRCELNNCNRSPNGYSIFINNGLSDIDSVTISFDTSSNSNGGIDFGNIGFSLRNSKIIRTKAEGGIKFSQANGKTNPVLIDKCIFDECENVNKRCFDLAVKTSAFTFSNNVIQNMIARGNSGYFGVISLTNANNFVLDNFTLINNECNSDYGGGSGLWITGTSKITFERCNFINNVALKSPSARKQSPGFDYFSGDGGGIQYGFSASISNVDMIFNNCVFRENKAVRHGGAIAIQTKKTVEINSCIFEDNIANYQPSGSSELLYNNYFNLKTEGRGGAIYINPTFTYGNTNHGKLESIKIEGCTFTRNKAFDGYAIYIEGEDDGTTFIINNNNFIDNYDEGTLSQSKSVITSEIFNIFDEQAIITSNTFSYTNPQISVAPLLYVEHNGLTPSPSPVKTGANITEPVKDGNKYTINFDCIVDRGKLKIYLSCSTCNIKNDLYFTVYFENQEIVDVQYDKRLMYPENNPTYKLDYFVDRNKIILNNDERTLSFETGSSKILYTHSENNVKCYVPYTEIVIEENECSSENRCDVTNNEPRPIHVYINISKFDGFNKTTEDGGAIHLIDCGITCTDTPFKNCESKNGGGGAIYVKNELDYINNISLVDLTFENCKAQYGGAVYIYSSSSRVPVKVLNCKFNNNEVIETSGQEITGGSAVYLRVKNALVHGCKFTDNKGSDNVLKIVSRFDAKKISRGLSFKTIPVKDEIAINECMFNSNLHSMSSIQLVIGRSDSLIEINKCVFIGELNEGSHYIDEKVVDKSNLQVLKIKSCKFAADQMKSLNLDPRHHPSLIQMDEQVYNYSESEDSHDDSKFVDVAAAIVMPALLAVLALVVAASIYLKRKVSQASDNNESDLLNNEESGL</sequence>
<feature type="domain" description="Right handed beta helix" evidence="10">
    <location>
        <begin position="1846"/>
        <end position="2020"/>
    </location>
</feature>
<comment type="caution">
    <text evidence="11">The sequence shown here is derived from an EMBL/GenBank/DDBJ whole genome shotgun (WGS) entry which is preliminary data.</text>
</comment>
<accession>A0ABR2JQU4</accession>